<dbReference type="InterPro" id="IPR036361">
    <property type="entry name" value="SAP_dom_sf"/>
</dbReference>
<dbReference type="CDD" id="cd00303">
    <property type="entry name" value="retropepsin_like"/>
    <property type="match status" value="1"/>
</dbReference>
<evidence type="ECO:0000259" key="10">
    <source>
        <dbReference type="PROSITE" id="PS50158"/>
    </source>
</evidence>
<keyword evidence="8" id="KW-0862">Zinc</keyword>
<evidence type="ECO:0000256" key="6">
    <source>
        <dbReference type="ARBA" id="ARBA00022801"/>
    </source>
</evidence>
<dbReference type="InterPro" id="IPR036875">
    <property type="entry name" value="Znf_CCHC_sf"/>
</dbReference>
<dbReference type="PROSITE" id="PS50158">
    <property type="entry name" value="ZF_CCHC"/>
    <property type="match status" value="1"/>
</dbReference>
<dbReference type="Pfam" id="PF17917">
    <property type="entry name" value="RT_RNaseH"/>
    <property type="match status" value="1"/>
</dbReference>
<dbReference type="InterPro" id="IPR050951">
    <property type="entry name" value="Retrovirus_Pol_polyprotein"/>
</dbReference>
<dbReference type="EMBL" id="GBYB01001213">
    <property type="protein sequence ID" value="JAG70980.1"/>
    <property type="molecule type" value="Transcribed_RNA"/>
</dbReference>
<dbReference type="EC" id="2.7.7.49" evidence="1"/>
<dbReference type="Pfam" id="PF00078">
    <property type="entry name" value="RVT_1"/>
    <property type="match status" value="1"/>
</dbReference>
<feature type="region of interest" description="Disordered" evidence="9">
    <location>
        <begin position="546"/>
        <end position="566"/>
    </location>
</feature>
<feature type="compositionally biased region" description="Basic and acidic residues" evidence="9">
    <location>
        <begin position="344"/>
        <end position="357"/>
    </location>
</feature>
<protein>
    <recommendedName>
        <fullName evidence="1">RNA-directed DNA polymerase</fullName>
        <ecNumber evidence="1">2.7.7.49</ecNumber>
    </recommendedName>
</protein>
<name>A0A0C9PJT1_9HYME</name>
<feature type="compositionally biased region" description="Basic and acidic residues" evidence="9">
    <location>
        <begin position="318"/>
        <end position="332"/>
    </location>
</feature>
<dbReference type="GO" id="GO:0003676">
    <property type="term" value="F:nucleic acid binding"/>
    <property type="evidence" value="ECO:0007669"/>
    <property type="project" value="InterPro"/>
</dbReference>
<evidence type="ECO:0000256" key="7">
    <source>
        <dbReference type="ARBA" id="ARBA00022918"/>
    </source>
</evidence>
<dbReference type="InterPro" id="IPR001878">
    <property type="entry name" value="Znf_CCHC"/>
</dbReference>
<dbReference type="GO" id="GO:0016787">
    <property type="term" value="F:hydrolase activity"/>
    <property type="evidence" value="ECO:0007669"/>
    <property type="project" value="UniProtKB-KW"/>
</dbReference>
<dbReference type="PROSITE" id="PS50800">
    <property type="entry name" value="SAP"/>
    <property type="match status" value="1"/>
</dbReference>
<evidence type="ECO:0000256" key="9">
    <source>
        <dbReference type="SAM" id="MobiDB-lite"/>
    </source>
</evidence>
<feature type="non-terminal residue" evidence="13">
    <location>
        <position position="1340"/>
    </location>
</feature>
<feature type="domain" description="SAP" evidence="11">
    <location>
        <begin position="11"/>
        <end position="45"/>
    </location>
</feature>
<dbReference type="Gene3D" id="1.10.720.30">
    <property type="entry name" value="SAP domain"/>
    <property type="match status" value="1"/>
</dbReference>
<dbReference type="SUPFAM" id="SSF56672">
    <property type="entry name" value="DNA/RNA polymerases"/>
    <property type="match status" value="1"/>
</dbReference>
<reference evidence="13" key="1">
    <citation type="submission" date="2015-01" db="EMBL/GenBank/DDBJ databases">
        <title>Transcriptome Assembly of Fopius arisanus.</title>
        <authorList>
            <person name="Geib S."/>
        </authorList>
    </citation>
    <scope>NUCLEOTIDE SEQUENCE</scope>
</reference>
<dbReference type="GO" id="GO:0003964">
    <property type="term" value="F:RNA-directed DNA polymerase activity"/>
    <property type="evidence" value="ECO:0007669"/>
    <property type="project" value="UniProtKB-KW"/>
</dbReference>
<sequence length="1340" mass="156377">MDRTEKWKTKLHAMLKPELKAELEKKGLPTDGKVQELRARLREALGITVRSRGTTPGTSKESSRKNSKERKSREASEERDPMDDEETEPLQGYPKQTRRKQTANPEREEPEKQPEPMIPTVVIQETRNEKTPEMQMPPPAFIPNNSAGTIPRETPRIMDDVLVNREDELVQKVLRQLQKQRDPRTYNHDNYHSRESSPRNSRRSMAPELDQIKDYRDAHLEDRKPGYREESLDREWSDYKRQNGIGTHEEDNDREVTDWEREEQEERASIRLKLEREAKVRHELIKFEERERAKIRKRIEAEERAKLEEEFSRERRSTFRREHEDRGRRHDGYFTPQLPRKSYGRQERDRSYDRYDNEPWPSRYQTRDEPMNLVELVRKWNVTFDGQENVLNFIERVEELTLCARISHGRLLEVLPVMLKGEALQWYRNTARDWRDWEEFVNRLREYYLPKDHLLLLEEEISNRKQKDKERIRVFVTEMLTLMRRHGGMSEYAKTDKIFRNLSSEYKNYIKRSNATSIEAIMREGMNYENDILGLDTGRNQTLTISNKKDKKEVKKNPAGDKESEKTLDKIDPAVVNPNYDRRTCCWKCSQRGHLTSACKNKRIIFCTFCAKPDVYARDCPCAKPPWWEDRKPMGNRVETTVEPQNQNQNHNQQQTLTPHPPVTQPQTTQLGNTIAHSRPLIPSAPLQLVSDQGAGNMNSLLKIDDSRVYLDIAIDGEVYRGLADSGAVRSYISIATMRKILEKNPERQLQKTSHAVTVADGRYAAIKGKIIVKAVIQSIPTECRFYVMEKLKSPVIIGVDIMKRMGINIQFSPESDSESGNEQDIDEIGLGYMEIIKEDSENQPEEMELDDPENVMELMIVETQEEETPEEKEAMRKILTEIEKFKDVRGPTHLIEHRIRLQEGTIPLKHRYSPRNPAILQIMHDKVEEMLTQGIIEPSESPWNSPVVLVKKKNSEYRFCVDYRKVNEVTIKDAYPLPQVNNMLDKFRNANYISTIDLKNGYWQVPMEPDSRPVTAFTVPGKGLFQFKVMPFGFTSAPATFQRLLDMVIKPELDAKAGAYLDDIFVIGETLEEHVDNLFKVFSWLREARLQINVEKSKFLQSESRYLGHIVGRRGVRTDPEKVKAIAEINDPGSIKELRRFIGMVSWYRRFIPGCSTIMAPLSKMMKKGQKWIWTEEQSRAISQLKNALIEAPILAPPDFELQFTLQTDASNDGLGAVLTQRDSEKGERVIAYASRTLTKPEKNYSTTELECLAVVWAIKKMRMYLEGYSFLVLTDHQSLKWIKNLENPTGRVARWILFLQQYDFKIEYRKGIYNTVADALSRQPLNLGNSEDEEEEEE</sequence>
<proteinExistence type="predicted"/>
<evidence type="ECO:0000256" key="8">
    <source>
        <dbReference type="PROSITE-ProRule" id="PRU00047"/>
    </source>
</evidence>
<evidence type="ECO:0000256" key="4">
    <source>
        <dbReference type="ARBA" id="ARBA00022722"/>
    </source>
</evidence>
<dbReference type="PANTHER" id="PTHR37984">
    <property type="entry name" value="PROTEIN CBG26694"/>
    <property type="match status" value="1"/>
</dbReference>
<dbReference type="GO" id="GO:0004519">
    <property type="term" value="F:endonuclease activity"/>
    <property type="evidence" value="ECO:0007669"/>
    <property type="project" value="UniProtKB-KW"/>
</dbReference>
<dbReference type="InterPro" id="IPR005162">
    <property type="entry name" value="Retrotrans_gag_dom"/>
</dbReference>
<evidence type="ECO:0000259" key="11">
    <source>
        <dbReference type="PROSITE" id="PS50800"/>
    </source>
</evidence>
<keyword evidence="2" id="KW-0808">Transferase</keyword>
<dbReference type="PANTHER" id="PTHR37984:SF5">
    <property type="entry name" value="PROTEIN NYNRIN-LIKE"/>
    <property type="match status" value="1"/>
</dbReference>
<feature type="domain" description="Reverse transcriptase" evidence="12">
    <location>
        <begin position="932"/>
        <end position="1112"/>
    </location>
</feature>
<evidence type="ECO:0000256" key="2">
    <source>
        <dbReference type="ARBA" id="ARBA00022679"/>
    </source>
</evidence>
<feature type="compositionally biased region" description="Basic and acidic residues" evidence="9">
    <location>
        <begin position="105"/>
        <end position="114"/>
    </location>
</feature>
<dbReference type="InterPro" id="IPR021109">
    <property type="entry name" value="Peptidase_aspartic_dom_sf"/>
</dbReference>
<feature type="compositionally biased region" description="Basic and acidic residues" evidence="9">
    <location>
        <begin position="179"/>
        <end position="197"/>
    </location>
</feature>
<organism evidence="13">
    <name type="scientific">Fopius arisanus</name>
    <dbReference type="NCBI Taxonomy" id="64838"/>
    <lineage>
        <taxon>Eukaryota</taxon>
        <taxon>Metazoa</taxon>
        <taxon>Ecdysozoa</taxon>
        <taxon>Arthropoda</taxon>
        <taxon>Hexapoda</taxon>
        <taxon>Insecta</taxon>
        <taxon>Pterygota</taxon>
        <taxon>Neoptera</taxon>
        <taxon>Endopterygota</taxon>
        <taxon>Hymenoptera</taxon>
        <taxon>Apocrita</taxon>
        <taxon>Ichneumonoidea</taxon>
        <taxon>Braconidae</taxon>
        <taxon>Opiinae</taxon>
        <taxon>Fopius</taxon>
    </lineage>
</organism>
<keyword evidence="5" id="KW-0255">Endonuclease</keyword>
<feature type="compositionally biased region" description="Basic and acidic residues" evidence="9">
    <location>
        <begin position="210"/>
        <end position="261"/>
    </location>
</feature>
<accession>A0A0C9PJT1</accession>
<keyword evidence="4" id="KW-0540">Nuclease</keyword>
<dbReference type="InterPro" id="IPR041373">
    <property type="entry name" value="RT_RNaseH"/>
</dbReference>
<evidence type="ECO:0000256" key="3">
    <source>
        <dbReference type="ARBA" id="ARBA00022695"/>
    </source>
</evidence>
<keyword evidence="7" id="KW-0695">RNA-directed DNA polymerase</keyword>
<keyword evidence="6" id="KW-0378">Hydrolase</keyword>
<feature type="region of interest" description="Disordered" evidence="9">
    <location>
        <begin position="177"/>
        <end position="261"/>
    </location>
</feature>
<dbReference type="InterPro" id="IPR043502">
    <property type="entry name" value="DNA/RNA_pol_sf"/>
</dbReference>
<dbReference type="InterPro" id="IPR000477">
    <property type="entry name" value="RT_dom"/>
</dbReference>
<dbReference type="GO" id="GO:0008270">
    <property type="term" value="F:zinc ion binding"/>
    <property type="evidence" value="ECO:0007669"/>
    <property type="project" value="UniProtKB-KW"/>
</dbReference>
<dbReference type="SMART" id="SM00513">
    <property type="entry name" value="SAP"/>
    <property type="match status" value="1"/>
</dbReference>
<gene>
    <name evidence="13" type="primary">pol_13</name>
    <name evidence="13" type="ORF">g.29752</name>
</gene>
<dbReference type="PROSITE" id="PS50878">
    <property type="entry name" value="RT_POL"/>
    <property type="match status" value="1"/>
</dbReference>
<evidence type="ECO:0000313" key="13">
    <source>
        <dbReference type="EMBL" id="JAG70980.1"/>
    </source>
</evidence>
<evidence type="ECO:0000256" key="1">
    <source>
        <dbReference type="ARBA" id="ARBA00012493"/>
    </source>
</evidence>
<dbReference type="Gene3D" id="3.30.70.270">
    <property type="match status" value="2"/>
</dbReference>
<dbReference type="SUPFAM" id="SSF68906">
    <property type="entry name" value="SAP domain"/>
    <property type="match status" value="1"/>
</dbReference>
<feature type="region of interest" description="Disordered" evidence="9">
    <location>
        <begin position="318"/>
        <end position="361"/>
    </location>
</feature>
<dbReference type="Pfam" id="PF03732">
    <property type="entry name" value="Retrotrans_gag"/>
    <property type="match status" value="1"/>
</dbReference>
<keyword evidence="8" id="KW-0863">Zinc-finger</keyword>
<dbReference type="SUPFAM" id="SSF50630">
    <property type="entry name" value="Acid proteases"/>
    <property type="match status" value="1"/>
</dbReference>
<dbReference type="CDD" id="cd01647">
    <property type="entry name" value="RT_LTR"/>
    <property type="match status" value="1"/>
</dbReference>
<dbReference type="InterPro" id="IPR043128">
    <property type="entry name" value="Rev_trsase/Diguanyl_cyclase"/>
</dbReference>
<dbReference type="InterPro" id="IPR003034">
    <property type="entry name" value="SAP_dom"/>
</dbReference>
<evidence type="ECO:0000256" key="5">
    <source>
        <dbReference type="ARBA" id="ARBA00022759"/>
    </source>
</evidence>
<feature type="region of interest" description="Disordered" evidence="9">
    <location>
        <begin position="43"/>
        <end position="150"/>
    </location>
</feature>
<dbReference type="SUPFAM" id="SSF57756">
    <property type="entry name" value="Retrovirus zinc finger-like domains"/>
    <property type="match status" value="1"/>
</dbReference>
<evidence type="ECO:0000259" key="12">
    <source>
        <dbReference type="PROSITE" id="PS50878"/>
    </source>
</evidence>
<feature type="compositionally biased region" description="Basic and acidic residues" evidence="9">
    <location>
        <begin position="547"/>
        <end position="566"/>
    </location>
</feature>
<keyword evidence="3" id="KW-0548">Nucleotidyltransferase</keyword>
<keyword evidence="8" id="KW-0479">Metal-binding</keyword>
<dbReference type="FunFam" id="3.30.70.270:FF:000026">
    <property type="entry name" value="Transposon Ty3-G Gag-Pol polyprotein"/>
    <property type="match status" value="1"/>
</dbReference>
<feature type="domain" description="CCHC-type" evidence="10">
    <location>
        <begin position="586"/>
        <end position="601"/>
    </location>
</feature>
<dbReference type="CDD" id="cd09274">
    <property type="entry name" value="RNase_HI_RT_Ty3"/>
    <property type="match status" value="1"/>
</dbReference>
<dbReference type="Gene3D" id="3.10.10.10">
    <property type="entry name" value="HIV Type 1 Reverse Transcriptase, subunit A, domain 1"/>
    <property type="match status" value="1"/>
</dbReference>
<feature type="compositionally biased region" description="Basic and acidic residues" evidence="9">
    <location>
        <begin position="61"/>
        <end position="79"/>
    </location>
</feature>
<dbReference type="Gene3D" id="2.40.70.10">
    <property type="entry name" value="Acid Proteases"/>
    <property type="match status" value="1"/>
</dbReference>